<dbReference type="PATRIC" id="fig|953739.5.peg.6016"/>
<feature type="region of interest" description="Disordered" evidence="3">
    <location>
        <begin position="321"/>
        <end position="340"/>
    </location>
</feature>
<feature type="compositionally biased region" description="Low complexity" evidence="3">
    <location>
        <begin position="328"/>
        <end position="340"/>
    </location>
</feature>
<dbReference type="InterPro" id="IPR017853">
    <property type="entry name" value="GH"/>
</dbReference>
<evidence type="ECO:0000256" key="2">
    <source>
        <dbReference type="ARBA" id="ARBA00023295"/>
    </source>
</evidence>
<evidence type="ECO:0000313" key="7">
    <source>
        <dbReference type="Proteomes" id="UP000006854"/>
    </source>
</evidence>
<feature type="transmembrane region" description="Helical" evidence="4">
    <location>
        <begin position="12"/>
        <end position="32"/>
    </location>
</feature>
<accession>F2R744</accession>
<dbReference type="HOGENOM" id="CLU_673746_0_0_11"/>
<dbReference type="AlphaFoldDB" id="F2R744"/>
<dbReference type="KEGG" id="sve:SVEN_0449"/>
<evidence type="ECO:0000313" key="6">
    <source>
        <dbReference type="EMBL" id="CCA53736.1"/>
    </source>
</evidence>
<dbReference type="Proteomes" id="UP000006854">
    <property type="component" value="Chromosome"/>
</dbReference>
<evidence type="ECO:0000256" key="3">
    <source>
        <dbReference type="SAM" id="MobiDB-lite"/>
    </source>
</evidence>
<gene>
    <name evidence="6" type="ordered locus">SVEN_0449</name>
</gene>
<evidence type="ECO:0000256" key="1">
    <source>
        <dbReference type="ARBA" id="ARBA00022801"/>
    </source>
</evidence>
<name>F2R744_STRVP</name>
<proteinExistence type="predicted"/>
<dbReference type="InterPro" id="IPR013529">
    <property type="entry name" value="Glyco_hydro_42_N"/>
</dbReference>
<dbReference type="STRING" id="953739.SVEN_0449"/>
<reference evidence="6 7" key="1">
    <citation type="journal article" date="2011" name="BMC Genomics">
        <title>Genome-wide analysis of the role of GlnR in Streptomyces venezuelae provides new insights into global nitrogen regulation in actinomycetes.</title>
        <authorList>
            <person name="Pullan S.T."/>
            <person name="Bibb M.J."/>
            <person name="Merrick M."/>
        </authorList>
    </citation>
    <scope>NUCLEOTIDE SEQUENCE [LARGE SCALE GENOMIC DNA]</scope>
    <source>
        <strain evidence="6">ATCC 10712</strain>
    </source>
</reference>
<dbReference type="SUPFAM" id="SSF51445">
    <property type="entry name" value="(Trans)glycosidases"/>
    <property type="match status" value="1"/>
</dbReference>
<keyword evidence="4" id="KW-1133">Transmembrane helix</keyword>
<keyword evidence="4" id="KW-0472">Membrane</keyword>
<evidence type="ECO:0000259" key="5">
    <source>
        <dbReference type="Pfam" id="PF02449"/>
    </source>
</evidence>
<protein>
    <recommendedName>
        <fullName evidence="5">Glycoside hydrolase family 42 N-terminal domain-containing protein</fullName>
    </recommendedName>
</protein>
<keyword evidence="1" id="KW-0378">Hydrolase</keyword>
<evidence type="ECO:0000256" key="4">
    <source>
        <dbReference type="SAM" id="Phobius"/>
    </source>
</evidence>
<dbReference type="OrthoDB" id="9800974at2"/>
<keyword evidence="7" id="KW-1185">Reference proteome</keyword>
<dbReference type="GeneID" id="51861047"/>
<dbReference type="eggNOG" id="COG1874">
    <property type="taxonomic scope" value="Bacteria"/>
</dbReference>
<feature type="domain" description="Glycoside hydrolase family 42 N-terminal" evidence="5">
    <location>
        <begin position="54"/>
        <end position="156"/>
    </location>
</feature>
<keyword evidence="2" id="KW-0326">Glycosidase</keyword>
<dbReference type="Gene3D" id="3.20.20.80">
    <property type="entry name" value="Glycosidases"/>
    <property type="match status" value="1"/>
</dbReference>
<keyword evidence="4" id="KW-0812">Transmembrane</keyword>
<sequence>MTARWRAGPRGVPGVLVVCAVVLLLVGAFGVLRHEDPEREPYWYGTLQTDPDRARTEYEHGIRVAHLQIDWGSFEPEQGVYDEEYAREVRDRLDEFAAAGLRVEAGLGLNHPPSWLPDAFPESVYVNQFGERSTSTPNIVFSEPVREHIAEYARAVDRLIGLDRFWAVRVGVNENGEFSYPTPLSESGGPGEFWAYDSHAQESSPYPGWRPGERTYHGRPFTREEVRRWYEWYAGALAGAVNWQLGLYDSLGYEGALKILVPGAGFYPSDLAAAVDDRLVDTPSIRLVARGVGFFLTLPLVEHRDTVRIVTTALVDGTGDPTDNGCSATDARTDPAAPDDATVRDWSSARWVVAVARSAGFDRLTGESAGPQVSPYRPGVTETAYRQMASCGLEGLMWAFDEQLYDGTPGSSLEEYAETIRRHP</sequence>
<dbReference type="GO" id="GO:0004565">
    <property type="term" value="F:beta-galactosidase activity"/>
    <property type="evidence" value="ECO:0007669"/>
    <property type="project" value="InterPro"/>
</dbReference>
<dbReference type="GO" id="GO:0009341">
    <property type="term" value="C:beta-galactosidase complex"/>
    <property type="evidence" value="ECO:0007669"/>
    <property type="project" value="InterPro"/>
</dbReference>
<dbReference type="EMBL" id="FR845719">
    <property type="protein sequence ID" value="CCA53736.1"/>
    <property type="molecule type" value="Genomic_DNA"/>
</dbReference>
<dbReference type="RefSeq" id="WP_015031655.1">
    <property type="nucleotide sequence ID" value="NC_018750.1"/>
</dbReference>
<dbReference type="GO" id="GO:0005975">
    <property type="term" value="P:carbohydrate metabolic process"/>
    <property type="evidence" value="ECO:0007669"/>
    <property type="project" value="InterPro"/>
</dbReference>
<dbReference type="Pfam" id="PF02449">
    <property type="entry name" value="Glyco_hydro_42"/>
    <property type="match status" value="1"/>
</dbReference>
<organism evidence="6 7">
    <name type="scientific">Streptomyces venezuelae (strain ATCC 10712 / CBS 650.69 / DSM 40230 / JCM 4526 / NBRC 13096 / PD 04745)</name>
    <dbReference type="NCBI Taxonomy" id="953739"/>
    <lineage>
        <taxon>Bacteria</taxon>
        <taxon>Bacillati</taxon>
        <taxon>Actinomycetota</taxon>
        <taxon>Actinomycetes</taxon>
        <taxon>Kitasatosporales</taxon>
        <taxon>Streptomycetaceae</taxon>
        <taxon>Streptomyces</taxon>
    </lineage>
</organism>